<name>A0A7R9HBV1_TIMPO</name>
<evidence type="ECO:0000256" key="4">
    <source>
        <dbReference type="ARBA" id="ARBA00022847"/>
    </source>
</evidence>
<evidence type="ECO:0000256" key="7">
    <source>
        <dbReference type="SAM" id="MobiDB-lite"/>
    </source>
</evidence>
<dbReference type="SUPFAM" id="SSF103473">
    <property type="entry name" value="MFS general substrate transporter"/>
    <property type="match status" value="1"/>
</dbReference>
<feature type="transmembrane region" description="Helical" evidence="8">
    <location>
        <begin position="357"/>
        <end position="378"/>
    </location>
</feature>
<feature type="transmembrane region" description="Helical" evidence="8">
    <location>
        <begin position="55"/>
        <end position="75"/>
    </location>
</feature>
<protein>
    <recommendedName>
        <fullName evidence="10">Inorganic phosphate cotransporter</fullName>
    </recommendedName>
</protein>
<evidence type="ECO:0000256" key="2">
    <source>
        <dbReference type="ARBA" id="ARBA00022448"/>
    </source>
</evidence>
<proteinExistence type="predicted"/>
<sequence>MHTEAGTNDIDNSALTSVSMGLRRQFHLGLSFPAMHVMIARWAPPQERSVISSVIYAGMALGTVISMLMTGAISAALGWEAVFYIMGALSLIWCALWVWLVTDSPETHPYISDREKEHISNHLGHTAHDVSHNKDFVSSRFGGIFSSDWTAEHTGARFSVWCTEGFTLSCSTRAGIGKVELEEVNPHLHGGRVENHLGNPLVHPTEIQTLIAPSSAMPPRRKALKVPWVKILTSLPFWGILVAHICSNSGWYMMLIELPTYMNQILKFSIAKVSCTIELPTYMNQVLKFSIAKNALLSSMPFLIMWFFSIALSKSLDTARSKKYITTTTARKIATAIDVSVIALSCDRVRSLFRESWVLLVTATLVPCVCLVAVSFIGCDRAGAVALMTVGTMAIGGMFSGFLSNHIDIAPNFAGENPRLVTSRTLIGITNTLATIPGFVVPLFVGYMTHNNQTIAQWRIIFLTMAALYVLGFAVYTLFGSGEEQSWNETSEAPAEETEAETTQNTPM</sequence>
<keyword evidence="2" id="KW-0813">Transport</keyword>
<dbReference type="InterPro" id="IPR036259">
    <property type="entry name" value="MFS_trans_sf"/>
</dbReference>
<dbReference type="Pfam" id="PF07690">
    <property type="entry name" value="MFS_1"/>
    <property type="match status" value="1"/>
</dbReference>
<feature type="transmembrane region" description="Helical" evidence="8">
    <location>
        <begin position="295"/>
        <end position="313"/>
    </location>
</feature>
<evidence type="ECO:0000256" key="3">
    <source>
        <dbReference type="ARBA" id="ARBA00022692"/>
    </source>
</evidence>
<evidence type="ECO:0000256" key="8">
    <source>
        <dbReference type="SAM" id="Phobius"/>
    </source>
</evidence>
<feature type="transmembrane region" description="Helical" evidence="8">
    <location>
        <begin position="231"/>
        <end position="254"/>
    </location>
</feature>
<evidence type="ECO:0000256" key="5">
    <source>
        <dbReference type="ARBA" id="ARBA00022989"/>
    </source>
</evidence>
<feature type="region of interest" description="Disordered" evidence="7">
    <location>
        <begin position="487"/>
        <end position="508"/>
    </location>
</feature>
<dbReference type="InterPro" id="IPR011701">
    <property type="entry name" value="MFS"/>
</dbReference>
<reference evidence="9" key="1">
    <citation type="submission" date="2020-11" db="EMBL/GenBank/DDBJ databases">
        <authorList>
            <person name="Tran Van P."/>
        </authorList>
    </citation>
    <scope>NUCLEOTIDE SEQUENCE</scope>
</reference>
<dbReference type="Gene3D" id="1.20.1250.20">
    <property type="entry name" value="MFS general substrate transporter like domains"/>
    <property type="match status" value="2"/>
</dbReference>
<evidence type="ECO:0000256" key="1">
    <source>
        <dbReference type="ARBA" id="ARBA00004141"/>
    </source>
</evidence>
<dbReference type="FunFam" id="1.20.1250.20:FF:001045">
    <property type="entry name" value="Solute carrier family 17 (sodium phosphate), member 3"/>
    <property type="match status" value="1"/>
</dbReference>
<comment type="subcellular location">
    <subcellularLocation>
        <location evidence="1">Membrane</location>
        <topology evidence="1">Multi-pass membrane protein</topology>
    </subcellularLocation>
</comment>
<evidence type="ECO:0000313" key="9">
    <source>
        <dbReference type="EMBL" id="CAD7416173.1"/>
    </source>
</evidence>
<evidence type="ECO:0000256" key="6">
    <source>
        <dbReference type="ARBA" id="ARBA00023136"/>
    </source>
</evidence>
<keyword evidence="3 8" id="KW-0812">Transmembrane</keyword>
<keyword evidence="4" id="KW-0769">Symport</keyword>
<dbReference type="GO" id="GO:0015293">
    <property type="term" value="F:symporter activity"/>
    <property type="evidence" value="ECO:0007669"/>
    <property type="project" value="UniProtKB-KW"/>
</dbReference>
<dbReference type="PANTHER" id="PTHR11662:SF457">
    <property type="entry name" value="MAJOR FACILITATOR SUPERFAMILY TRANSPORTER 3"/>
    <property type="match status" value="1"/>
</dbReference>
<dbReference type="EMBL" id="OD010583">
    <property type="protein sequence ID" value="CAD7416173.1"/>
    <property type="molecule type" value="Genomic_DNA"/>
</dbReference>
<organism evidence="9">
    <name type="scientific">Timema poppense</name>
    <name type="common">Walking stick</name>
    <dbReference type="NCBI Taxonomy" id="170557"/>
    <lineage>
        <taxon>Eukaryota</taxon>
        <taxon>Metazoa</taxon>
        <taxon>Ecdysozoa</taxon>
        <taxon>Arthropoda</taxon>
        <taxon>Hexapoda</taxon>
        <taxon>Insecta</taxon>
        <taxon>Pterygota</taxon>
        <taxon>Neoptera</taxon>
        <taxon>Polyneoptera</taxon>
        <taxon>Phasmatodea</taxon>
        <taxon>Timematodea</taxon>
        <taxon>Timematoidea</taxon>
        <taxon>Timematidae</taxon>
        <taxon>Timema</taxon>
    </lineage>
</organism>
<evidence type="ECO:0008006" key="10">
    <source>
        <dbReference type="Google" id="ProtNLM"/>
    </source>
</evidence>
<dbReference type="InterPro" id="IPR050382">
    <property type="entry name" value="MFS_Na/Anion_cotransporter"/>
</dbReference>
<dbReference type="GO" id="GO:0016020">
    <property type="term" value="C:membrane"/>
    <property type="evidence" value="ECO:0007669"/>
    <property type="project" value="UniProtKB-SubCell"/>
</dbReference>
<dbReference type="PANTHER" id="PTHR11662">
    <property type="entry name" value="SOLUTE CARRIER FAMILY 17"/>
    <property type="match status" value="1"/>
</dbReference>
<feature type="transmembrane region" description="Helical" evidence="8">
    <location>
        <begin position="425"/>
        <end position="448"/>
    </location>
</feature>
<accession>A0A7R9HBV1</accession>
<keyword evidence="5 8" id="KW-1133">Transmembrane helix</keyword>
<feature type="transmembrane region" description="Helical" evidence="8">
    <location>
        <begin position="384"/>
        <end position="404"/>
    </location>
</feature>
<dbReference type="AlphaFoldDB" id="A0A7R9HBV1"/>
<feature type="transmembrane region" description="Helical" evidence="8">
    <location>
        <begin position="81"/>
        <end position="101"/>
    </location>
</feature>
<gene>
    <name evidence="9" type="ORF">TPSB3V08_LOCUS10850</name>
</gene>
<dbReference type="GO" id="GO:0006820">
    <property type="term" value="P:monoatomic anion transport"/>
    <property type="evidence" value="ECO:0007669"/>
    <property type="project" value="TreeGrafter"/>
</dbReference>
<dbReference type="FunFam" id="1.20.1250.20:FF:000003">
    <property type="entry name" value="Solute carrier family 17 member 3"/>
    <property type="match status" value="1"/>
</dbReference>
<keyword evidence="6 8" id="KW-0472">Membrane</keyword>
<feature type="transmembrane region" description="Helical" evidence="8">
    <location>
        <begin position="460"/>
        <end position="479"/>
    </location>
</feature>